<evidence type="ECO:0000259" key="6">
    <source>
        <dbReference type="Pfam" id="PF07298"/>
    </source>
</evidence>
<evidence type="ECO:0000256" key="4">
    <source>
        <dbReference type="ARBA" id="ARBA00023136"/>
    </source>
</evidence>
<sequence>MILVVLGLGLWSAAHLMPQLAPALHARLGRRARPVVAMTVLLGLLLMILGYIGWDSAYHRTPAAWTRHLNNLMMLVAVYLFAASGAKTRIAVALRHPQLLAVSLWSGAHLLANGTWSALVLFGGLGLWAVIEMALLDARMPLTVRPAPVTMARELRTAIIAVVVFILIGLVHGWVGPNPFGAIS</sequence>
<dbReference type="AlphaFoldDB" id="U2Z3C6"/>
<keyword evidence="3 5" id="KW-1133">Transmembrane helix</keyword>
<evidence type="ECO:0000313" key="7">
    <source>
        <dbReference type="EMBL" id="GAD55577.1"/>
    </source>
</evidence>
<dbReference type="STRING" id="1337093.MBELCI_1629"/>
<accession>U2Z3C6</accession>
<reference evidence="7" key="1">
    <citation type="journal article" date="2013" name="Genome Announc.">
        <title>Draft Genome Sequence of Loktanella cinnabarina LL-001T, Isolated from Deep-Sea Floor Sediment.</title>
        <authorList>
            <person name="Nishi S."/>
            <person name="Tsubouchi T."/>
            <person name="Takaki Y."/>
            <person name="Koyanagi R."/>
            <person name="Satoh N."/>
            <person name="Maruyama T."/>
            <person name="Hatada Y."/>
        </authorList>
    </citation>
    <scope>NUCLEOTIDE SEQUENCE [LARGE SCALE GENOMIC DNA]</scope>
    <source>
        <strain evidence="7">LL-001</strain>
    </source>
</reference>
<evidence type="ECO:0000256" key="2">
    <source>
        <dbReference type="ARBA" id="ARBA00022692"/>
    </source>
</evidence>
<keyword evidence="8" id="KW-1185">Reference proteome</keyword>
<name>U2Z3C6_9RHOB</name>
<gene>
    <name evidence="7" type="ORF">MBELCI_1629</name>
</gene>
<keyword evidence="4 5" id="KW-0472">Membrane</keyword>
<evidence type="ECO:0000256" key="5">
    <source>
        <dbReference type="SAM" id="Phobius"/>
    </source>
</evidence>
<dbReference type="InterPro" id="IPR009915">
    <property type="entry name" value="NnrU_dom"/>
</dbReference>
<feature type="transmembrane region" description="Helical" evidence="5">
    <location>
        <begin position="72"/>
        <end position="94"/>
    </location>
</feature>
<proteinExistence type="predicted"/>
<keyword evidence="2 5" id="KW-0812">Transmembrane</keyword>
<comment type="subcellular location">
    <subcellularLocation>
        <location evidence="1">Membrane</location>
        <topology evidence="1">Multi-pass membrane protein</topology>
    </subcellularLocation>
</comment>
<dbReference type="OrthoDB" id="5293641at2"/>
<feature type="domain" description="NnrU" evidence="6">
    <location>
        <begin position="4"/>
        <end position="176"/>
    </location>
</feature>
<organism evidence="7 8">
    <name type="scientific">Limimaricola cinnabarinus LL-001</name>
    <dbReference type="NCBI Taxonomy" id="1337093"/>
    <lineage>
        <taxon>Bacteria</taxon>
        <taxon>Pseudomonadati</taxon>
        <taxon>Pseudomonadota</taxon>
        <taxon>Alphaproteobacteria</taxon>
        <taxon>Rhodobacterales</taxon>
        <taxon>Paracoccaceae</taxon>
        <taxon>Limimaricola</taxon>
    </lineage>
</organism>
<dbReference type="GO" id="GO:0016020">
    <property type="term" value="C:membrane"/>
    <property type="evidence" value="ECO:0007669"/>
    <property type="project" value="UniProtKB-SubCell"/>
</dbReference>
<evidence type="ECO:0000256" key="1">
    <source>
        <dbReference type="ARBA" id="ARBA00004141"/>
    </source>
</evidence>
<evidence type="ECO:0000256" key="3">
    <source>
        <dbReference type="ARBA" id="ARBA00022989"/>
    </source>
</evidence>
<dbReference type="Proteomes" id="UP000016566">
    <property type="component" value="Unassembled WGS sequence"/>
</dbReference>
<comment type="caution">
    <text evidence="7">The sequence shown here is derived from an EMBL/GenBank/DDBJ whole genome shotgun (WGS) entry which is preliminary data.</text>
</comment>
<dbReference type="eggNOG" id="COG4094">
    <property type="taxonomic scope" value="Bacteria"/>
</dbReference>
<feature type="transmembrane region" description="Helical" evidence="5">
    <location>
        <begin position="157"/>
        <end position="175"/>
    </location>
</feature>
<feature type="transmembrane region" description="Helical" evidence="5">
    <location>
        <begin position="114"/>
        <end position="136"/>
    </location>
</feature>
<protein>
    <submittedName>
        <fullName evidence="7">NnrU family protein in cluster with Mesaconyl-CoA hydratase</fullName>
    </submittedName>
</protein>
<feature type="transmembrane region" description="Helical" evidence="5">
    <location>
        <begin position="33"/>
        <end position="52"/>
    </location>
</feature>
<dbReference type="RefSeq" id="WP_021693681.1">
    <property type="nucleotide sequence ID" value="NZ_BATB01000017.1"/>
</dbReference>
<dbReference type="Pfam" id="PF07298">
    <property type="entry name" value="NnrU"/>
    <property type="match status" value="1"/>
</dbReference>
<evidence type="ECO:0000313" key="8">
    <source>
        <dbReference type="Proteomes" id="UP000016566"/>
    </source>
</evidence>
<dbReference type="EMBL" id="BATB01000017">
    <property type="protein sequence ID" value="GAD55577.1"/>
    <property type="molecule type" value="Genomic_DNA"/>
</dbReference>